<feature type="region of interest" description="Disordered" evidence="1">
    <location>
        <begin position="478"/>
        <end position="535"/>
    </location>
</feature>
<evidence type="ECO:0000313" key="4">
    <source>
        <dbReference type="Proteomes" id="UP000019373"/>
    </source>
</evidence>
<dbReference type="Proteomes" id="UP000019373">
    <property type="component" value="Unassembled WGS sequence"/>
</dbReference>
<feature type="compositionally biased region" description="Basic and acidic residues" evidence="1">
    <location>
        <begin position="28"/>
        <end position="40"/>
    </location>
</feature>
<dbReference type="SMART" id="SM00694">
    <property type="entry name" value="DysFC"/>
    <property type="match status" value="1"/>
</dbReference>
<sequence>MAEDGAQSTRVRMDEAFDRPIALVDSTRAPEADGDGESRRNSRSPSWRQLAKRPTDSVKEGLARWKYSKWQQDRYASGPDIESQNEESTGEPAISRAETSQLLPPGVTHTQTETSDFALRKSSPDRGRERVKKTKEEAHRTKSEKEPYEVDVLYENQRGWFFFGIPLYSHSSLLNLDPAPWTTKDGKDSAVNITNTQVPDPNWEWAWKSWYVDMSHDVDEEGWQYSFSFSRKFSWHGTHPWFHCFVRRRRWLRKRIKKQEMRKKDDFDMAGAHALTGDYFTIHTKRGRSPGSGLGNTTTRGSSHMSRVAVGEEYLPPEDIKDIPSLMKALRLATIDREKIDAVTRFVETGGEELVYLQEHIVEIMGLFVFQVSRRQLLEYMNKIADEVSREKPSDKAEEERVNNLQNAVRVAHDQIGSLEYWSDRQYVLRTAGENGQGHQSMFSESSAITMPKESNPVDEIKGIADDAEVGIDPMKRVLSLPPDNIPWSRGVEQSEEAKSREKETAGMEEEERNSNDGVDTPIRLPPDSLKVDDK</sequence>
<dbReference type="HOGENOM" id="CLU_028361_2_1_1"/>
<dbReference type="GO" id="GO:0016020">
    <property type="term" value="C:membrane"/>
    <property type="evidence" value="ECO:0007669"/>
    <property type="project" value="InterPro"/>
</dbReference>
<dbReference type="eggNOG" id="ENOG502S2MG">
    <property type="taxonomic scope" value="Eukaryota"/>
</dbReference>
<organism evidence="3 4">
    <name type="scientific">Endocarpon pusillum (strain Z07020 / HMAS-L-300199)</name>
    <name type="common">Lichen-forming fungus</name>
    <dbReference type="NCBI Taxonomy" id="1263415"/>
    <lineage>
        <taxon>Eukaryota</taxon>
        <taxon>Fungi</taxon>
        <taxon>Dikarya</taxon>
        <taxon>Ascomycota</taxon>
        <taxon>Pezizomycotina</taxon>
        <taxon>Eurotiomycetes</taxon>
        <taxon>Chaetothyriomycetidae</taxon>
        <taxon>Verrucariales</taxon>
        <taxon>Verrucariaceae</taxon>
        <taxon>Endocarpon</taxon>
    </lineage>
</organism>
<feature type="domain" description="Peroxin/Ferlin" evidence="2">
    <location>
        <begin position="222"/>
        <end position="258"/>
    </location>
</feature>
<keyword evidence="4" id="KW-1185">Reference proteome</keyword>
<accession>U1GCJ4</accession>
<feature type="region of interest" description="Disordered" evidence="1">
    <location>
        <begin position="1"/>
        <end position="145"/>
    </location>
</feature>
<name>U1GCJ4_ENDPU</name>
<gene>
    <name evidence="3" type="ORF">EPUS_07024</name>
</gene>
<dbReference type="OrthoDB" id="72441at2759"/>
<dbReference type="GeneID" id="19241912"/>
<proteinExistence type="predicted"/>
<evidence type="ECO:0000313" key="3">
    <source>
        <dbReference type="EMBL" id="ERF69768.1"/>
    </source>
</evidence>
<feature type="compositionally biased region" description="Basic and acidic residues" evidence="1">
    <location>
        <begin position="53"/>
        <end position="63"/>
    </location>
</feature>
<dbReference type="EMBL" id="KE721392">
    <property type="protein sequence ID" value="ERF69768.1"/>
    <property type="molecule type" value="Genomic_DNA"/>
</dbReference>
<feature type="compositionally biased region" description="Basic and acidic residues" evidence="1">
    <location>
        <begin position="496"/>
        <end position="506"/>
    </location>
</feature>
<protein>
    <recommendedName>
        <fullName evidence="2">Peroxin/Ferlin domain-containing protein</fullName>
    </recommendedName>
</protein>
<reference evidence="4" key="1">
    <citation type="journal article" date="2014" name="BMC Genomics">
        <title>Genome characteristics reveal the impact of lichenization on lichen-forming fungus Endocarpon pusillum Hedwig (Verrucariales, Ascomycota).</title>
        <authorList>
            <person name="Wang Y.-Y."/>
            <person name="Liu B."/>
            <person name="Zhang X.-Y."/>
            <person name="Zhou Q.-M."/>
            <person name="Zhang T."/>
            <person name="Li H."/>
            <person name="Yu Y.-F."/>
            <person name="Zhang X.-L."/>
            <person name="Hao X.-Y."/>
            <person name="Wang M."/>
            <person name="Wang L."/>
            <person name="Wei J.-C."/>
        </authorList>
    </citation>
    <scope>NUCLEOTIDE SEQUENCE [LARGE SCALE GENOMIC DNA]</scope>
    <source>
        <strain evidence="4">Z07020 / HMAS-L-300199</strain>
    </source>
</reference>
<feature type="compositionally biased region" description="Basic and acidic residues" evidence="1">
    <location>
        <begin position="118"/>
        <end position="145"/>
    </location>
</feature>
<feature type="compositionally biased region" description="Polar residues" evidence="1">
    <location>
        <begin position="97"/>
        <end position="115"/>
    </location>
</feature>
<evidence type="ECO:0000259" key="2">
    <source>
        <dbReference type="SMART" id="SM00694"/>
    </source>
</evidence>
<dbReference type="InterPro" id="IPR006614">
    <property type="entry name" value="Peroxin/Ferlin"/>
</dbReference>
<evidence type="ECO:0000256" key="1">
    <source>
        <dbReference type="SAM" id="MobiDB-lite"/>
    </source>
</evidence>
<dbReference type="AlphaFoldDB" id="U1GCJ4"/>
<dbReference type="RefSeq" id="XP_007804548.1">
    <property type="nucleotide sequence ID" value="XM_007806357.1"/>
</dbReference>
<feature type="compositionally biased region" description="Polar residues" evidence="1">
    <location>
        <begin position="1"/>
        <end position="10"/>
    </location>
</feature>
<dbReference type="OMA" id="RWQFLTH"/>